<comment type="caution">
    <text evidence="1">The sequence shown here is derived from an EMBL/GenBank/DDBJ whole genome shotgun (WGS) entry which is preliminary data.</text>
</comment>
<name>A0ABR9CTT0_9HYPH</name>
<protein>
    <submittedName>
        <fullName evidence="1">Uncharacterized protein</fullName>
    </submittedName>
</protein>
<accession>A0ABR9CTT0</accession>
<dbReference type="EMBL" id="JACYXI010000019">
    <property type="protein sequence ID" value="MBD8894029.1"/>
    <property type="molecule type" value="Genomic_DNA"/>
</dbReference>
<dbReference type="RefSeq" id="WP_192150594.1">
    <property type="nucleotide sequence ID" value="NZ_JACYXI010000019.1"/>
</dbReference>
<evidence type="ECO:0000313" key="2">
    <source>
        <dbReference type="Proteomes" id="UP000632063"/>
    </source>
</evidence>
<reference evidence="1 2" key="2">
    <citation type="journal article" date="2021" name="Int. J. Syst. Evol. Microbiol.">
        <title>Roseibium litorale sp. nov., isolated from a tidal flat sediment and proposal for the reclassification of Labrenzia polysiphoniae as Roseibium polysiphoniae comb. nov.</title>
        <authorList>
            <person name="Liu Y."/>
            <person name="Pei T."/>
            <person name="Du J."/>
            <person name="Chao M."/>
            <person name="Deng M.R."/>
            <person name="Zhu H."/>
        </authorList>
    </citation>
    <scope>NUCLEOTIDE SEQUENCE [LARGE SCALE GENOMIC DNA]</scope>
    <source>
        <strain evidence="1 2">4C16A</strain>
    </source>
</reference>
<reference evidence="2" key="1">
    <citation type="submission" date="2020-09" db="EMBL/GenBank/DDBJ databases">
        <title>The genome sequence of strain Labrenzia suaedae 4C16A.</title>
        <authorList>
            <person name="Liu Y."/>
        </authorList>
    </citation>
    <scope>NUCLEOTIDE SEQUENCE [LARGE SCALE GENOMIC DNA]</scope>
    <source>
        <strain evidence="2">4C16A</strain>
    </source>
</reference>
<organism evidence="1 2">
    <name type="scientific">Roseibium litorale</name>
    <dbReference type="NCBI Taxonomy" id="2803841"/>
    <lineage>
        <taxon>Bacteria</taxon>
        <taxon>Pseudomonadati</taxon>
        <taxon>Pseudomonadota</taxon>
        <taxon>Alphaproteobacteria</taxon>
        <taxon>Hyphomicrobiales</taxon>
        <taxon>Stappiaceae</taxon>
        <taxon>Roseibium</taxon>
    </lineage>
</organism>
<gene>
    <name evidence="1" type="ORF">IG616_20985</name>
</gene>
<sequence length="202" mass="23100">MQHVSANFDAFLKGISDVERNQVPFAIALTLTETVKDVERNSLKSMMRRLDQPTPFTQQGLAIKAASKRNLEASVFYKDRQASYLEKQETGGTRYPNKRAIPVPVNQRLNRFGNMPRGTLKKLLSRPDVFQDEINGVAGIWQRPKKVKRGKSKALKLLVAWEPKANYHERLRFQDGARKTTAARIATNFERSMSRALRSARR</sequence>
<dbReference type="Proteomes" id="UP000632063">
    <property type="component" value="Unassembled WGS sequence"/>
</dbReference>
<keyword evidence="2" id="KW-1185">Reference proteome</keyword>
<evidence type="ECO:0000313" key="1">
    <source>
        <dbReference type="EMBL" id="MBD8894029.1"/>
    </source>
</evidence>
<proteinExistence type="predicted"/>